<dbReference type="Pfam" id="PF03572">
    <property type="entry name" value="Peptidase_S41"/>
    <property type="match status" value="1"/>
</dbReference>
<evidence type="ECO:0000256" key="2">
    <source>
        <dbReference type="SAM" id="Phobius"/>
    </source>
</evidence>
<dbReference type="RefSeq" id="WP_203324828.1">
    <property type="nucleotide sequence ID" value="NZ_CP069213.1"/>
</dbReference>
<dbReference type="SUPFAM" id="SSF52096">
    <property type="entry name" value="ClpP/crotonase"/>
    <property type="match status" value="1"/>
</dbReference>
<reference evidence="4 5" key="1">
    <citation type="journal article" date="2012" name="Antonie Van Leeuwenhoek">
        <title>Shewanella litorisediminis sp. nov., a gammaproteobacterium isolated from a tidal flat sediment.</title>
        <authorList>
            <person name="Lee M.H."/>
            <person name="Yoon J.H."/>
        </authorList>
    </citation>
    <scope>NUCLEOTIDE SEQUENCE [LARGE SCALE GENOMIC DNA]</scope>
    <source>
        <strain evidence="4 5">SMK1-12</strain>
    </source>
</reference>
<keyword evidence="2" id="KW-0812">Transmembrane</keyword>
<sequence>MKATGAGQPAAALPTFDAVLAALVIMITVSAMRLSLFLWPQEPRSDTLTAREMRQDLYILQREITAHSAFLSLDPDIKQQRIDSYIRAMSNRYPDQIPSHLFAAEVLKILNLLDDPGVATEADAEFGQLLPVQLRPMEDSWLALNESLTPFDENHAFISHLDDIPMARWQEAAQAFLPAGSKYSLTEQAVWLERTSLLRGELGLMQKPEVSLTLTSPEGQQRRISLPLLPPSPDTSALVVPFAIEPIGERGFWVTIGNLNELEQNRALMLELKRAMGAELLVLDLRRTQGQSPALLTVLDAYADEDATMLGFARYRTSVGKRNDYLGNRAYQAVTEGPQLVEDDAHSRFGQWYARSQPNAAKVSGRLALIAGPGCRQECEWIVHSAKGWQRAVIIGEDTMGDLGKLHAFQLPNLKQRFYFSSSLAYALDGRLISGAGTSPDIWVPGQESFDAEGILALIGELAPIETKTPSETTVDEQSEEATAIEQPEETPEETSEETPEATRALQPEKTTALQPHNAQGLTNTPASQEPSMPAKTSKDDSQTAVSPMP</sequence>
<dbReference type="Proteomes" id="UP000596252">
    <property type="component" value="Chromosome"/>
</dbReference>
<protein>
    <recommendedName>
        <fullName evidence="3">Tail specific protease domain-containing protein</fullName>
    </recommendedName>
</protein>
<gene>
    <name evidence="4" type="ORF">JQC75_14925</name>
</gene>
<dbReference type="InterPro" id="IPR005151">
    <property type="entry name" value="Tail-specific_protease"/>
</dbReference>
<feature type="compositionally biased region" description="Acidic residues" evidence="1">
    <location>
        <begin position="487"/>
        <end position="500"/>
    </location>
</feature>
<feature type="region of interest" description="Disordered" evidence="1">
    <location>
        <begin position="466"/>
        <end position="550"/>
    </location>
</feature>
<name>A0ABX7G1J2_9GAMM</name>
<dbReference type="Gene3D" id="3.90.226.10">
    <property type="entry name" value="2-enoyl-CoA Hydratase, Chain A, domain 1"/>
    <property type="match status" value="1"/>
</dbReference>
<evidence type="ECO:0000259" key="3">
    <source>
        <dbReference type="Pfam" id="PF03572"/>
    </source>
</evidence>
<keyword evidence="2" id="KW-1133">Transmembrane helix</keyword>
<feature type="compositionally biased region" description="Polar residues" evidence="1">
    <location>
        <begin position="509"/>
        <end position="531"/>
    </location>
</feature>
<evidence type="ECO:0000256" key="1">
    <source>
        <dbReference type="SAM" id="MobiDB-lite"/>
    </source>
</evidence>
<dbReference type="InterPro" id="IPR029045">
    <property type="entry name" value="ClpP/crotonase-like_dom_sf"/>
</dbReference>
<accession>A0ABX7G1J2</accession>
<feature type="transmembrane region" description="Helical" evidence="2">
    <location>
        <begin position="18"/>
        <end position="39"/>
    </location>
</feature>
<proteinExistence type="predicted"/>
<organism evidence="4 5">
    <name type="scientific">Shewanella litorisediminis</name>
    <dbReference type="NCBI Taxonomy" id="1173586"/>
    <lineage>
        <taxon>Bacteria</taxon>
        <taxon>Pseudomonadati</taxon>
        <taxon>Pseudomonadota</taxon>
        <taxon>Gammaproteobacteria</taxon>
        <taxon>Alteromonadales</taxon>
        <taxon>Shewanellaceae</taxon>
        <taxon>Shewanella</taxon>
    </lineage>
</organism>
<dbReference type="EMBL" id="CP069213">
    <property type="protein sequence ID" value="QRH01137.1"/>
    <property type="molecule type" value="Genomic_DNA"/>
</dbReference>
<keyword evidence="2" id="KW-0472">Membrane</keyword>
<evidence type="ECO:0000313" key="4">
    <source>
        <dbReference type="EMBL" id="QRH01137.1"/>
    </source>
</evidence>
<feature type="domain" description="Tail specific protease" evidence="3">
    <location>
        <begin position="269"/>
        <end position="442"/>
    </location>
</feature>
<evidence type="ECO:0000313" key="5">
    <source>
        <dbReference type="Proteomes" id="UP000596252"/>
    </source>
</evidence>
<keyword evidence="5" id="KW-1185">Reference proteome</keyword>